<evidence type="ECO:0000313" key="1">
    <source>
        <dbReference type="EMBL" id="AAX12200.1"/>
    </source>
</evidence>
<keyword evidence="2" id="KW-0378">Hydrolase</keyword>
<dbReference type="AlphaFoldDB" id="Q32XA5"/>
<dbReference type="Gene3D" id="2.40.10.120">
    <property type="match status" value="1"/>
</dbReference>
<dbReference type="Pfam" id="PF13365">
    <property type="entry name" value="Trypsin_2"/>
    <property type="match status" value="1"/>
</dbReference>
<proteinExistence type="predicted"/>
<evidence type="ECO:0000313" key="2">
    <source>
        <dbReference type="EMBL" id="AAX12216.1"/>
    </source>
</evidence>
<protein>
    <submittedName>
        <fullName evidence="2">Probable trypsin-like serine protease</fullName>
    </submittedName>
</protein>
<accession>Q32XA5</accession>
<keyword evidence="2" id="KW-0645">Protease</keyword>
<dbReference type="PANTHER" id="PTHR22939:SF129">
    <property type="entry name" value="SERINE PROTEASE HTRA2, MITOCHONDRIAL"/>
    <property type="match status" value="1"/>
</dbReference>
<dbReference type="EMBL" id="AY780631">
    <property type="protein sequence ID" value="AAX12200.1"/>
    <property type="molecule type" value="Genomic_DNA"/>
</dbReference>
<reference evidence="2" key="2">
    <citation type="journal article" date="2006" name="Plasmid">
        <title>Comparative analysis of three indigenous plasmids from Xanthomonas axonopodis pv. glycines.</title>
        <authorList>
            <person name="Kim J.G."/>
            <person name="Choi S."/>
            <person name="Oh J."/>
            <person name="Moon J.S."/>
            <person name="Hwang I."/>
        </authorList>
    </citation>
    <scope>NUCLEOTIDE SEQUENCE</scope>
    <source>
        <strain evidence="2">8ra</strain>
        <strain evidence="1">AG1</strain>
        <plasmid evidence="1">pAG1</plasmid>
        <plasmid evidence="2">pXAG81</plasmid>
    </source>
</reference>
<reference evidence="2" key="1">
    <citation type="submission" date="2004-10" db="EMBL/GenBank/DDBJ databases">
        <authorList>
            <person name="Kim J.-G."/>
            <person name="Choi S."/>
            <person name="Hwang I."/>
        </authorList>
    </citation>
    <scope>NUCLEOTIDE SEQUENCE</scope>
    <source>
        <strain evidence="2">8ra</strain>
        <strain evidence="1">AG1</strain>
        <plasmid evidence="1">pAG1</plasmid>
        <plasmid evidence="2">pXAG81</plasmid>
    </source>
</reference>
<dbReference type="EMBL" id="AY780632">
    <property type="protein sequence ID" value="AAX12216.1"/>
    <property type="molecule type" value="Genomic_DNA"/>
</dbReference>
<geneLocation type="plasmid" evidence="1">
    <name>pAG1</name>
</geneLocation>
<sequence>MRACVDGDRCVGFVDRTRDAQRNHQHVAPGAAAARGAAVIRSAIFAICLTASSVVAQASTTDRVLASTVIIGVQESAASGPSLYALPGQRPTWFRRLVHRLSYGSADVQRNAFAGEYYEAGAGAVIQNGRILTAAHVVNIQGAAFTVRFRDGRRARAELEAIAPHHDAAVLRLTQSDTPAPLSLARTAAQRAGERVLITGNPRGRAWWAAEGRAGRFGLFDYNGASHTQGLRRQVWSIDGEATHGNSGGPVTNDHGQLLGIVSSALNSPSKFAAVPADLALQDIHHWQAVDPTRTRLQCLRPRGMQ</sequence>
<dbReference type="InterPro" id="IPR001940">
    <property type="entry name" value="Peptidase_S1C"/>
</dbReference>
<organism evidence="2">
    <name type="scientific">Xanthomonas campestris pv. glycines</name>
    <dbReference type="NCBI Taxonomy" id="473421"/>
    <lineage>
        <taxon>Bacteria</taxon>
        <taxon>Pseudomonadati</taxon>
        <taxon>Pseudomonadota</taxon>
        <taxon>Gammaproteobacteria</taxon>
        <taxon>Lysobacterales</taxon>
        <taxon>Lysobacteraceae</taxon>
        <taxon>Xanthomonas</taxon>
    </lineage>
</organism>
<dbReference type="GO" id="GO:0006508">
    <property type="term" value="P:proteolysis"/>
    <property type="evidence" value="ECO:0007669"/>
    <property type="project" value="UniProtKB-KW"/>
</dbReference>
<dbReference type="SUPFAM" id="SSF50494">
    <property type="entry name" value="Trypsin-like serine proteases"/>
    <property type="match status" value="1"/>
</dbReference>
<geneLocation type="plasmid" evidence="2">
    <name>pXAG81</name>
</geneLocation>
<dbReference type="InterPro" id="IPR009003">
    <property type="entry name" value="Peptidase_S1_PA"/>
</dbReference>
<dbReference type="GO" id="GO:0004252">
    <property type="term" value="F:serine-type endopeptidase activity"/>
    <property type="evidence" value="ECO:0007669"/>
    <property type="project" value="InterPro"/>
</dbReference>
<dbReference type="PRINTS" id="PR00834">
    <property type="entry name" value="PROTEASES2C"/>
</dbReference>
<dbReference type="PANTHER" id="PTHR22939">
    <property type="entry name" value="SERINE PROTEASE FAMILY S1C HTRA-RELATED"/>
    <property type="match status" value="1"/>
</dbReference>
<name>Q32XA5_XANCG</name>
<keyword evidence="2" id="KW-0614">Plasmid</keyword>